<proteinExistence type="predicted"/>
<evidence type="ECO:0000313" key="2">
    <source>
        <dbReference type="Proteomes" id="UP000602076"/>
    </source>
</evidence>
<sequence>MSIYLKNYWSLYSEFINIFNGITYKSIPIALATNFYHHIDANLRQSMEKKDFSQHLKHAGIHHQGEIQPFFEKKLNPIKNKVRNLTKDKIVINAIYGYTRLPNSIYSHVFDKKNAVVVSHSAKADHFGMPNVNIDAYKKDTKVPSTQLTEMVNGVLKKYPKHPAYGNQHFIKSLLQNIPLIIDGIEAVFNFFHAVRPKVVIIGTSEDIYSRAIALVGLMCGVPTICLQHGLLMGEEAFMPAFTTHLAVYGQYEKDWYVKRGLKADRIAIIGHPRYDELTTALAGKNRITAKRKILLTTGPGLNTVKFQSLISQLAANSGNQITLKPHPWEIAHNKIALYNELEKKYKNVKLNNKRLVNTNSLIKESDCVISSLSTVALEAMLLNKPSFVYYFLDANREYDYFNILGKYAEKDPKKLVETIELYFKSEKERAAYNQLRKNFLKRSYPTVNASNELLKLAQKVTF</sequence>
<comment type="caution">
    <text evidence="1">The sequence shown here is derived from an EMBL/GenBank/DDBJ whole genome shotgun (WGS) entry which is preliminary data.</text>
</comment>
<dbReference type="AlphaFoldDB" id="A0A927CZT4"/>
<organism evidence="1 2">
    <name type="scientific">Peribacillus faecalis</name>
    <dbReference type="NCBI Taxonomy" id="2772559"/>
    <lineage>
        <taxon>Bacteria</taxon>
        <taxon>Bacillati</taxon>
        <taxon>Bacillota</taxon>
        <taxon>Bacilli</taxon>
        <taxon>Bacillales</taxon>
        <taxon>Bacillaceae</taxon>
        <taxon>Peribacillus</taxon>
    </lineage>
</organism>
<accession>A0A927CZT4</accession>
<dbReference type="Gene3D" id="3.40.50.12580">
    <property type="match status" value="1"/>
</dbReference>
<protein>
    <recommendedName>
        <fullName evidence="3">Spore coat protein</fullName>
    </recommendedName>
</protein>
<dbReference type="SUPFAM" id="SSF53756">
    <property type="entry name" value="UDP-Glycosyltransferase/glycogen phosphorylase"/>
    <property type="match status" value="1"/>
</dbReference>
<keyword evidence="2" id="KW-1185">Reference proteome</keyword>
<gene>
    <name evidence="1" type="ORF">IEO70_15040</name>
</gene>
<name>A0A927CZT4_9BACI</name>
<dbReference type="EMBL" id="JACXSI010000041">
    <property type="protein sequence ID" value="MBD3109662.1"/>
    <property type="molecule type" value="Genomic_DNA"/>
</dbReference>
<evidence type="ECO:0000313" key="1">
    <source>
        <dbReference type="EMBL" id="MBD3109662.1"/>
    </source>
</evidence>
<dbReference type="RefSeq" id="WP_190999200.1">
    <property type="nucleotide sequence ID" value="NZ_JACXSI010000041.1"/>
</dbReference>
<evidence type="ECO:0008006" key="3">
    <source>
        <dbReference type="Google" id="ProtNLM"/>
    </source>
</evidence>
<dbReference type="Proteomes" id="UP000602076">
    <property type="component" value="Unassembled WGS sequence"/>
</dbReference>
<dbReference type="InterPro" id="IPR043148">
    <property type="entry name" value="TagF_C"/>
</dbReference>
<reference evidence="1" key="1">
    <citation type="submission" date="2020-09" db="EMBL/GenBank/DDBJ databases">
        <title>Bacillus faecalis sp. nov., a moderately halophilic bacterium isolated from cow faeces.</title>
        <authorList>
            <person name="Jiang L."/>
            <person name="Lee J."/>
        </authorList>
    </citation>
    <scope>NUCLEOTIDE SEQUENCE</scope>
    <source>
        <strain evidence="1">AGMB 02131</strain>
    </source>
</reference>